<accession>A0A4R5D9A3</accession>
<sequence length="391" mass="42159">MSVVRVEGLSKEFVSHGATTVAVDNLDLTLERGEFVCLLGPSGCGKTTTLRAIAGLEAPTGGTIDIAGQIVYSSEAGTYVPPERRGLGMVFQSYAVWPHMTVADNVGFPLRHGIGKRDKARHGEIDDRVARILELMDCAHLARRYPSELSGGQQQRVALARTLVYEPDLLLFDEPLSNLDAKLRERMRLELRELQQRLGFAALYVTHDREEALSLSDRILVMRDGVVIQAGTPEEIYEQPTDVFVADFIGPVNLLPISELRRSSGGVVAVTGIGEVMCADSSLPQLGAVGSAGETSVLVRPGSLVVDTHGEPGANCWEARVEGMTYLGDQVIYALRVGRVRLIATAPTRGRTQGERVFVTAQPDVCRVVAGRLPADRSASVDEAATFAVPA</sequence>
<dbReference type="Proteomes" id="UP000294739">
    <property type="component" value="Unassembled WGS sequence"/>
</dbReference>
<evidence type="ECO:0000313" key="9">
    <source>
        <dbReference type="Proteomes" id="UP000294739"/>
    </source>
</evidence>
<keyword evidence="3" id="KW-0547">Nucleotide-binding</keyword>
<name>A0A4R5D9A3_9ACTN</name>
<dbReference type="InParanoid" id="A0A4R5D9A3"/>
<gene>
    <name evidence="8" type="ORF">E1269_12740</name>
</gene>
<dbReference type="PANTHER" id="PTHR43875">
    <property type="entry name" value="MALTODEXTRIN IMPORT ATP-BINDING PROTEIN MSMX"/>
    <property type="match status" value="1"/>
</dbReference>
<dbReference type="InterPro" id="IPR027417">
    <property type="entry name" value="P-loop_NTPase"/>
</dbReference>
<evidence type="ECO:0000256" key="3">
    <source>
        <dbReference type="ARBA" id="ARBA00022741"/>
    </source>
</evidence>
<dbReference type="RefSeq" id="WP_131894985.1">
    <property type="nucleotide sequence ID" value="NZ_SMKZ01000015.1"/>
</dbReference>
<dbReference type="PROSITE" id="PS50893">
    <property type="entry name" value="ABC_TRANSPORTER_2"/>
    <property type="match status" value="1"/>
</dbReference>
<dbReference type="Pfam" id="PF00005">
    <property type="entry name" value="ABC_tran"/>
    <property type="match status" value="1"/>
</dbReference>
<evidence type="ECO:0000256" key="1">
    <source>
        <dbReference type="ARBA" id="ARBA00022448"/>
    </source>
</evidence>
<dbReference type="OrthoDB" id="9802264at2"/>
<dbReference type="GO" id="GO:0140359">
    <property type="term" value="F:ABC-type transporter activity"/>
    <property type="evidence" value="ECO:0007669"/>
    <property type="project" value="UniProtKB-ARBA"/>
</dbReference>
<organism evidence="8 9">
    <name type="scientific">Jiangella asiatica</name>
    <dbReference type="NCBI Taxonomy" id="2530372"/>
    <lineage>
        <taxon>Bacteria</taxon>
        <taxon>Bacillati</taxon>
        <taxon>Actinomycetota</taxon>
        <taxon>Actinomycetes</taxon>
        <taxon>Jiangellales</taxon>
        <taxon>Jiangellaceae</taxon>
        <taxon>Jiangella</taxon>
    </lineage>
</organism>
<dbReference type="InterPro" id="IPR008995">
    <property type="entry name" value="Mo/tungstate-bd_C_term_dom"/>
</dbReference>
<keyword evidence="1" id="KW-0813">Transport</keyword>
<dbReference type="PANTHER" id="PTHR43875:SF15">
    <property type="entry name" value="TREHALOSE IMPORT ATP-BINDING PROTEIN SUGC"/>
    <property type="match status" value="1"/>
</dbReference>
<dbReference type="Pfam" id="PF08402">
    <property type="entry name" value="TOBE_2"/>
    <property type="match status" value="1"/>
</dbReference>
<protein>
    <submittedName>
        <fullName evidence="8">ABC transporter ATP-binding protein</fullName>
    </submittedName>
</protein>
<keyword evidence="2" id="KW-1003">Cell membrane</keyword>
<dbReference type="GO" id="GO:0016887">
    <property type="term" value="F:ATP hydrolysis activity"/>
    <property type="evidence" value="ECO:0007669"/>
    <property type="project" value="InterPro"/>
</dbReference>
<evidence type="ECO:0000259" key="7">
    <source>
        <dbReference type="PROSITE" id="PS50893"/>
    </source>
</evidence>
<evidence type="ECO:0000256" key="2">
    <source>
        <dbReference type="ARBA" id="ARBA00022475"/>
    </source>
</evidence>
<dbReference type="SUPFAM" id="SSF52540">
    <property type="entry name" value="P-loop containing nucleoside triphosphate hydrolases"/>
    <property type="match status" value="1"/>
</dbReference>
<dbReference type="FunFam" id="3.40.50.300:FF:000042">
    <property type="entry name" value="Maltose/maltodextrin ABC transporter, ATP-binding protein"/>
    <property type="match status" value="1"/>
</dbReference>
<evidence type="ECO:0000256" key="5">
    <source>
        <dbReference type="ARBA" id="ARBA00022967"/>
    </source>
</evidence>
<dbReference type="InterPro" id="IPR003593">
    <property type="entry name" value="AAA+_ATPase"/>
</dbReference>
<feature type="domain" description="ABC transporter" evidence="7">
    <location>
        <begin position="4"/>
        <end position="249"/>
    </location>
</feature>
<dbReference type="GO" id="GO:0055052">
    <property type="term" value="C:ATP-binding cassette (ABC) transporter complex, substrate-binding subunit-containing"/>
    <property type="evidence" value="ECO:0007669"/>
    <property type="project" value="TreeGrafter"/>
</dbReference>
<dbReference type="EMBL" id="SMKZ01000015">
    <property type="protein sequence ID" value="TDE10172.1"/>
    <property type="molecule type" value="Genomic_DNA"/>
</dbReference>
<keyword evidence="4 8" id="KW-0067">ATP-binding</keyword>
<keyword evidence="9" id="KW-1185">Reference proteome</keyword>
<dbReference type="Gene3D" id="3.40.50.300">
    <property type="entry name" value="P-loop containing nucleotide triphosphate hydrolases"/>
    <property type="match status" value="1"/>
</dbReference>
<comment type="caution">
    <text evidence="8">The sequence shown here is derived from an EMBL/GenBank/DDBJ whole genome shotgun (WGS) entry which is preliminary data.</text>
</comment>
<keyword evidence="5" id="KW-1278">Translocase</keyword>
<keyword evidence="6" id="KW-0472">Membrane</keyword>
<dbReference type="InterPro" id="IPR047641">
    <property type="entry name" value="ABC_transpr_MalK/UgpC-like"/>
</dbReference>
<dbReference type="SMART" id="SM00382">
    <property type="entry name" value="AAA"/>
    <property type="match status" value="1"/>
</dbReference>
<dbReference type="InterPro" id="IPR003439">
    <property type="entry name" value="ABC_transporter-like_ATP-bd"/>
</dbReference>
<dbReference type="PROSITE" id="PS00211">
    <property type="entry name" value="ABC_TRANSPORTER_1"/>
    <property type="match status" value="1"/>
</dbReference>
<reference evidence="8 9" key="1">
    <citation type="submission" date="2019-03" db="EMBL/GenBank/DDBJ databases">
        <title>Draft genome sequences of novel Actinobacteria.</title>
        <authorList>
            <person name="Sahin N."/>
            <person name="Ay H."/>
            <person name="Saygin H."/>
        </authorList>
    </citation>
    <scope>NUCLEOTIDE SEQUENCE [LARGE SCALE GENOMIC DNA]</scope>
    <source>
        <strain evidence="8 9">5K138</strain>
    </source>
</reference>
<evidence type="ECO:0000256" key="4">
    <source>
        <dbReference type="ARBA" id="ARBA00022840"/>
    </source>
</evidence>
<dbReference type="InterPro" id="IPR013611">
    <property type="entry name" value="Transp-assoc_OB_typ2"/>
</dbReference>
<dbReference type="AlphaFoldDB" id="A0A4R5D9A3"/>
<dbReference type="SUPFAM" id="SSF50331">
    <property type="entry name" value="MOP-like"/>
    <property type="match status" value="1"/>
</dbReference>
<evidence type="ECO:0000256" key="6">
    <source>
        <dbReference type="ARBA" id="ARBA00023136"/>
    </source>
</evidence>
<proteinExistence type="predicted"/>
<dbReference type="InterPro" id="IPR017871">
    <property type="entry name" value="ABC_transporter-like_CS"/>
</dbReference>
<evidence type="ECO:0000313" key="8">
    <source>
        <dbReference type="EMBL" id="TDE10172.1"/>
    </source>
</evidence>
<dbReference type="GO" id="GO:0005524">
    <property type="term" value="F:ATP binding"/>
    <property type="evidence" value="ECO:0007669"/>
    <property type="project" value="UniProtKB-KW"/>
</dbReference>